<proteinExistence type="predicted"/>
<dbReference type="AlphaFoldDB" id="A0A0B3VZV7"/>
<comment type="caution">
    <text evidence="1">The sequence shown here is derived from an EMBL/GenBank/DDBJ whole genome shotgun (WGS) entry which is preliminary data.</text>
</comment>
<dbReference type="OrthoDB" id="1708334at2"/>
<gene>
    <name evidence="1" type="ORF">QX51_18685</name>
</gene>
<evidence type="ECO:0008006" key="3">
    <source>
        <dbReference type="Google" id="ProtNLM"/>
    </source>
</evidence>
<evidence type="ECO:0000313" key="1">
    <source>
        <dbReference type="EMBL" id="KHS55607.1"/>
    </source>
</evidence>
<dbReference type="RefSeq" id="WP_039681411.1">
    <property type="nucleotide sequence ID" value="NZ_JAWGXO010000017.1"/>
</dbReference>
<dbReference type="EMBL" id="JWHR01000161">
    <property type="protein sequence ID" value="KHS55607.1"/>
    <property type="molecule type" value="Genomic_DNA"/>
</dbReference>
<dbReference type="InterPro" id="IPR014794">
    <property type="entry name" value="DUF1779"/>
</dbReference>
<dbReference type="SUPFAM" id="SSF143842">
    <property type="entry name" value="YwmB-like"/>
    <property type="match status" value="1"/>
</dbReference>
<keyword evidence="2" id="KW-1185">Reference proteome</keyword>
<organism evidence="1 2">
    <name type="scientific">Terrisporobacter othiniensis</name>
    <dbReference type="NCBI Taxonomy" id="1577792"/>
    <lineage>
        <taxon>Bacteria</taxon>
        <taxon>Bacillati</taxon>
        <taxon>Bacillota</taxon>
        <taxon>Clostridia</taxon>
        <taxon>Peptostreptococcales</taxon>
        <taxon>Peptostreptococcaceae</taxon>
        <taxon>Terrisporobacter</taxon>
    </lineage>
</organism>
<dbReference type="InterPro" id="IPR036209">
    <property type="entry name" value="YwmB-like_sf"/>
</dbReference>
<sequence>MKVIKIVTTFLLLFIIGIFTSYASVKYNNWTDNFIKTFEQTNANFKFYNIKINCVVSETTDKNQIENMCINIVNSLDLKTNKIKWEEENDNELKIYAQAQDDSCSVSFTAIKKNNKEYYIIVDILNNKVYKNIVDIYQTLNDVINKYSNDVDIYLCIAGEYTKNLQLYKSNDILENILYNMNAKEIDKIEDDNLISVTAYSNLLTENDLDYLDNKINLNIGIRYSENEDKTLIYMATPIIKLDY</sequence>
<accession>A0A0B3VZV7</accession>
<dbReference type="Proteomes" id="UP000031189">
    <property type="component" value="Unassembled WGS sequence"/>
</dbReference>
<evidence type="ECO:0000313" key="2">
    <source>
        <dbReference type="Proteomes" id="UP000031189"/>
    </source>
</evidence>
<dbReference type="Pfam" id="PF08680">
    <property type="entry name" value="DUF1779"/>
    <property type="match status" value="1"/>
</dbReference>
<dbReference type="Gene3D" id="3.30.360.40">
    <property type="entry name" value="YwmB-like"/>
    <property type="match status" value="1"/>
</dbReference>
<name>A0A0B3VZV7_9FIRM</name>
<reference evidence="1 2" key="1">
    <citation type="submission" date="2014-12" db="EMBL/GenBank/DDBJ databases">
        <title>Draft genome sequence of Terrisporobacter sp. 08-306576, isolated from the blood culture of a bacteremia patient.</title>
        <authorList>
            <person name="Lund L.C."/>
            <person name="Sydenham T.V."/>
            <person name="Hogh S.V."/>
            <person name="Skov M.N."/>
            <person name="Kemp M."/>
            <person name="Justesen U.S."/>
        </authorList>
    </citation>
    <scope>NUCLEOTIDE SEQUENCE [LARGE SCALE GENOMIC DNA]</scope>
    <source>
        <strain evidence="1 2">08-306576</strain>
    </source>
</reference>
<protein>
    <recommendedName>
        <fullName evidence="3">TATA-box binding protein</fullName>
    </recommendedName>
</protein>
<dbReference type="STRING" id="1577792.QX51_18685"/>